<feature type="transmembrane region" description="Helical" evidence="2">
    <location>
        <begin position="126"/>
        <end position="145"/>
    </location>
</feature>
<feature type="transmembrane region" description="Helical" evidence="2">
    <location>
        <begin position="6"/>
        <end position="24"/>
    </location>
</feature>
<dbReference type="Proteomes" id="UP000000611">
    <property type="component" value="Chromosome"/>
</dbReference>
<dbReference type="OrthoDB" id="350502at2"/>
<evidence type="ECO:0000256" key="1">
    <source>
        <dbReference type="NCBIfam" id="TIGR00697"/>
    </source>
</evidence>
<dbReference type="KEGG" id="bdu:BDU_55"/>
<gene>
    <name evidence="3" type="ordered locus">BDU_55</name>
</gene>
<dbReference type="eggNOG" id="COG1738">
    <property type="taxonomic scope" value="Bacteria"/>
</dbReference>
<feature type="transmembrane region" description="Helical" evidence="2">
    <location>
        <begin position="56"/>
        <end position="74"/>
    </location>
</feature>
<dbReference type="NCBIfam" id="TIGR00697">
    <property type="entry name" value="queuosine precursor transporter"/>
    <property type="match status" value="1"/>
</dbReference>
<dbReference type="RefSeq" id="WP_012537823.1">
    <property type="nucleotide sequence ID" value="NC_011229.1"/>
</dbReference>
<dbReference type="HOGENOM" id="CLU_1188093_0_0_12"/>
<evidence type="ECO:0000256" key="2">
    <source>
        <dbReference type="SAM" id="Phobius"/>
    </source>
</evidence>
<sequence length="231" mass="26965">MINIILWTILITFVYSQLTLLYYLFGKSGLFCFNIIMNILSNLIIFKKVTIFEQQISLSGITFLSTLCSLNLITEKYNEKSAIESITLNMLSHITFVIMMHFTLYFHQNEFDTSNIHLKVLFYNASYISIIFTGTYIIFLSNYVNIKVYSMLQKNNINSKWISHNVSRFCSSCIAYMLANISMYIIEQLYPGNNINMVKSSWIFTIAIMIIDTFIYCFLNKLKIRKTAISQ</sequence>
<proteinExistence type="predicted"/>
<feature type="transmembrane region" description="Helical" evidence="2">
    <location>
        <begin position="86"/>
        <end position="106"/>
    </location>
</feature>
<reference evidence="3 4" key="1">
    <citation type="journal article" date="2008" name="PLoS Genet.">
        <title>The genome of Borrelia recurrentis, the agent of deadly louse-borne relapsing fever, is a degraded subset of tick-borne Borrelia duttonii.</title>
        <authorList>
            <person name="Lescot M."/>
            <person name="Audic S."/>
            <person name="Robert C."/>
            <person name="Nguyen T.T."/>
            <person name="Blanc G."/>
            <person name="Cutler S.J."/>
            <person name="Wincker P."/>
            <person name="Couloux A."/>
            <person name="Claverie J.-M."/>
            <person name="Raoult D."/>
            <person name="Drancourt M."/>
        </authorList>
    </citation>
    <scope>NUCLEOTIDE SEQUENCE [LARGE SCALE GENOMIC DNA]</scope>
    <source>
        <strain evidence="3 4">Ly</strain>
    </source>
</reference>
<feature type="transmembrane region" description="Helical" evidence="2">
    <location>
        <begin position="31"/>
        <end position="50"/>
    </location>
</feature>
<name>B5RKV0_BORDL</name>
<dbReference type="InterPro" id="IPR003744">
    <property type="entry name" value="YhhQ"/>
</dbReference>
<protein>
    <recommendedName>
        <fullName evidence="1">Queuosine precursor transporter</fullName>
    </recommendedName>
</protein>
<feature type="transmembrane region" description="Helical" evidence="2">
    <location>
        <begin position="166"/>
        <end position="186"/>
    </location>
</feature>
<dbReference type="Pfam" id="PF02592">
    <property type="entry name" value="Vut_1"/>
    <property type="match status" value="1"/>
</dbReference>
<evidence type="ECO:0000313" key="4">
    <source>
        <dbReference type="Proteomes" id="UP000000611"/>
    </source>
</evidence>
<dbReference type="EMBL" id="CP000976">
    <property type="protein sequence ID" value="ACH93011.1"/>
    <property type="molecule type" value="Genomic_DNA"/>
</dbReference>
<accession>B5RKV0</accession>
<evidence type="ECO:0000313" key="3">
    <source>
        <dbReference type="EMBL" id="ACH93011.1"/>
    </source>
</evidence>
<feature type="transmembrane region" description="Helical" evidence="2">
    <location>
        <begin position="201"/>
        <end position="219"/>
    </location>
</feature>
<keyword evidence="2" id="KW-0472">Membrane</keyword>
<organism evidence="3 4">
    <name type="scientific">Borrelia duttonii (strain Ly)</name>
    <dbReference type="NCBI Taxonomy" id="412419"/>
    <lineage>
        <taxon>Bacteria</taxon>
        <taxon>Pseudomonadati</taxon>
        <taxon>Spirochaetota</taxon>
        <taxon>Spirochaetia</taxon>
        <taxon>Spirochaetales</taxon>
        <taxon>Borreliaceae</taxon>
        <taxon>Borrelia</taxon>
    </lineage>
</organism>
<keyword evidence="2" id="KW-1133">Transmembrane helix</keyword>
<keyword evidence="2" id="KW-0812">Transmembrane</keyword>
<dbReference type="AlphaFoldDB" id="B5RKV0"/>
<keyword evidence="4" id="KW-1185">Reference proteome</keyword>